<accession>B2WM05</accession>
<organism evidence="2 3">
    <name type="scientific">Pyrenophora tritici-repentis (strain Pt-1C-BFP)</name>
    <name type="common">Wheat tan spot fungus</name>
    <name type="synonym">Drechslera tritici-repentis</name>
    <dbReference type="NCBI Taxonomy" id="426418"/>
    <lineage>
        <taxon>Eukaryota</taxon>
        <taxon>Fungi</taxon>
        <taxon>Dikarya</taxon>
        <taxon>Ascomycota</taxon>
        <taxon>Pezizomycotina</taxon>
        <taxon>Dothideomycetes</taxon>
        <taxon>Pleosporomycetidae</taxon>
        <taxon>Pleosporales</taxon>
        <taxon>Pleosporineae</taxon>
        <taxon>Pleosporaceae</taxon>
        <taxon>Pyrenophora</taxon>
    </lineage>
</organism>
<gene>
    <name evidence="2" type="ORF">PTRG_11015</name>
</gene>
<dbReference type="Proteomes" id="UP000001471">
    <property type="component" value="Unassembled WGS sequence"/>
</dbReference>
<dbReference type="HOGENOM" id="CLU_3033460_0_0_1"/>
<sequence length="55" mass="6038">MCRSAELRAVKGLLCLLVMGCPIVEKARYPSMPVFGHGWQTSYAAAVERLKARTA</sequence>
<reference evidence="3" key="1">
    <citation type="journal article" date="2013" name="G3 (Bethesda)">
        <title>Comparative genomics of a plant-pathogenic fungus, Pyrenophora tritici-repentis, reveals transduplication and the impact of repeat elements on pathogenicity and population divergence.</title>
        <authorList>
            <person name="Manning V.A."/>
            <person name="Pandelova I."/>
            <person name="Dhillon B."/>
            <person name="Wilhelm L.J."/>
            <person name="Goodwin S.B."/>
            <person name="Berlin A.M."/>
            <person name="Figueroa M."/>
            <person name="Freitag M."/>
            <person name="Hane J.K."/>
            <person name="Henrissat B."/>
            <person name="Holman W.H."/>
            <person name="Kodira C.D."/>
            <person name="Martin J."/>
            <person name="Oliver R.P."/>
            <person name="Robbertse B."/>
            <person name="Schackwitz W."/>
            <person name="Schwartz D.C."/>
            <person name="Spatafora J.W."/>
            <person name="Turgeon B.G."/>
            <person name="Yandava C."/>
            <person name="Young S."/>
            <person name="Zhou S."/>
            <person name="Zeng Q."/>
            <person name="Grigoriev I.V."/>
            <person name="Ma L.-J."/>
            <person name="Ciuffetti L.M."/>
        </authorList>
    </citation>
    <scope>NUCLEOTIDE SEQUENCE [LARGE SCALE GENOMIC DNA]</scope>
    <source>
        <strain evidence="3">Pt-1C-BFP</strain>
    </source>
</reference>
<dbReference type="EMBL" id="DS231629">
    <property type="protein sequence ID" value="EDU44065.1"/>
    <property type="molecule type" value="Genomic_DNA"/>
</dbReference>
<evidence type="ECO:0000256" key="1">
    <source>
        <dbReference type="SAM" id="SignalP"/>
    </source>
</evidence>
<keyword evidence="1" id="KW-0732">Signal</keyword>
<feature type="chain" id="PRO_5002784914" evidence="1">
    <location>
        <begin position="21"/>
        <end position="55"/>
    </location>
</feature>
<protein>
    <submittedName>
        <fullName evidence="2">Uncharacterized protein</fullName>
    </submittedName>
</protein>
<feature type="signal peptide" evidence="1">
    <location>
        <begin position="1"/>
        <end position="20"/>
    </location>
</feature>
<name>B2WM05_PYRTR</name>
<dbReference type="AlphaFoldDB" id="B2WM05"/>
<evidence type="ECO:0000313" key="3">
    <source>
        <dbReference type="Proteomes" id="UP000001471"/>
    </source>
</evidence>
<proteinExistence type="predicted"/>
<evidence type="ECO:0000313" key="2">
    <source>
        <dbReference type="EMBL" id="EDU44065.1"/>
    </source>
</evidence>
<dbReference type="InParanoid" id="B2WM05"/>